<sequence>MPSLEFNAVIDADIDRAWSIVKRFGELAKWHPSIAKSEIEGGSPDGLIGVVRRVELPTGAILRERLLSVDDVTRTLSYGFIESPLPVEGYVGTVRLTPITGESKVFAQWFSRYELTDPSQEEQMRTAFMDVYISGLKSLAEVSR</sequence>
<protein>
    <submittedName>
        <fullName evidence="1">SRPBCC family protein</fullName>
    </submittedName>
</protein>
<dbReference type="AlphaFoldDB" id="A0A327MR17"/>
<gene>
    <name evidence="1" type="ORF">DOZ80_25520</name>
</gene>
<dbReference type="PANTHER" id="PTHR39332">
    <property type="entry name" value="BLL4707 PROTEIN"/>
    <property type="match status" value="1"/>
</dbReference>
<evidence type="ECO:0000313" key="1">
    <source>
        <dbReference type="EMBL" id="RAI64826.1"/>
    </source>
</evidence>
<accession>A0A327MR17</accession>
<dbReference type="PANTHER" id="PTHR39332:SF7">
    <property type="entry name" value="SRPBCC FAMILY PROTEIN"/>
    <property type="match status" value="1"/>
</dbReference>
<dbReference type="Proteomes" id="UP000249493">
    <property type="component" value="Unassembled WGS sequence"/>
</dbReference>
<name>A0A327MR17_PSEFL</name>
<dbReference type="InterPro" id="IPR023393">
    <property type="entry name" value="START-like_dom_sf"/>
</dbReference>
<evidence type="ECO:0000313" key="2">
    <source>
        <dbReference type="Proteomes" id="UP000249493"/>
    </source>
</evidence>
<dbReference type="RefSeq" id="WP_111287657.1">
    <property type="nucleotide sequence ID" value="NZ_QLIN01000014.1"/>
</dbReference>
<dbReference type="CDD" id="cd07821">
    <property type="entry name" value="PYR_PYL_RCAR_like"/>
    <property type="match status" value="1"/>
</dbReference>
<dbReference type="Gene3D" id="3.30.530.20">
    <property type="match status" value="1"/>
</dbReference>
<reference evidence="1 2" key="1">
    <citation type="submission" date="2018-06" db="EMBL/GenBank/DDBJ databases">
        <authorList>
            <person name="Zhirakovskaya E."/>
        </authorList>
    </citation>
    <scope>NUCLEOTIDE SEQUENCE [LARGE SCALE GENOMIC DNA]</scope>
    <source>
        <strain evidence="1 2">LY3</strain>
    </source>
</reference>
<dbReference type="Pfam" id="PF10604">
    <property type="entry name" value="Polyketide_cyc2"/>
    <property type="match status" value="1"/>
</dbReference>
<dbReference type="EMBL" id="QLIN01000014">
    <property type="protein sequence ID" value="RAI64826.1"/>
    <property type="molecule type" value="Genomic_DNA"/>
</dbReference>
<dbReference type="SUPFAM" id="SSF55961">
    <property type="entry name" value="Bet v1-like"/>
    <property type="match status" value="1"/>
</dbReference>
<comment type="caution">
    <text evidence="1">The sequence shown here is derived from an EMBL/GenBank/DDBJ whole genome shotgun (WGS) entry which is preliminary data.</text>
</comment>
<organism evidence="1 2">
    <name type="scientific">Pseudomonas fluorescens</name>
    <dbReference type="NCBI Taxonomy" id="294"/>
    <lineage>
        <taxon>Bacteria</taxon>
        <taxon>Pseudomonadati</taxon>
        <taxon>Pseudomonadota</taxon>
        <taxon>Gammaproteobacteria</taxon>
        <taxon>Pseudomonadales</taxon>
        <taxon>Pseudomonadaceae</taxon>
        <taxon>Pseudomonas</taxon>
    </lineage>
</organism>
<proteinExistence type="predicted"/>
<dbReference type="InterPro" id="IPR019587">
    <property type="entry name" value="Polyketide_cyclase/dehydratase"/>
</dbReference>